<protein>
    <submittedName>
        <fullName evidence="10">Glycosyltransferase</fullName>
    </submittedName>
</protein>
<feature type="domain" description="Glycosyltransferase 2-like" evidence="9">
    <location>
        <begin position="6"/>
        <end position="166"/>
    </location>
</feature>
<dbReference type="Pfam" id="PF00535">
    <property type="entry name" value="Glycos_transf_2"/>
    <property type="match status" value="1"/>
</dbReference>
<dbReference type="EMBL" id="UOFA01000045">
    <property type="protein sequence ID" value="VAW43903.1"/>
    <property type="molecule type" value="Genomic_DNA"/>
</dbReference>
<dbReference type="AlphaFoldDB" id="A0A3B0VUT5"/>
<keyword evidence="4 10" id="KW-0808">Transferase</keyword>
<organism evidence="10">
    <name type="scientific">hydrothermal vent metagenome</name>
    <dbReference type="NCBI Taxonomy" id="652676"/>
    <lineage>
        <taxon>unclassified sequences</taxon>
        <taxon>metagenomes</taxon>
        <taxon>ecological metagenomes</taxon>
    </lineage>
</organism>
<reference evidence="10" key="1">
    <citation type="submission" date="2018-06" db="EMBL/GenBank/DDBJ databases">
        <authorList>
            <person name="Zhirakovskaya E."/>
        </authorList>
    </citation>
    <scope>NUCLEOTIDE SEQUENCE</scope>
</reference>
<keyword evidence="5 8" id="KW-0812">Transmembrane</keyword>
<evidence type="ECO:0000256" key="3">
    <source>
        <dbReference type="ARBA" id="ARBA00022676"/>
    </source>
</evidence>
<evidence type="ECO:0000313" key="10">
    <source>
        <dbReference type="EMBL" id="VAW43903.1"/>
    </source>
</evidence>
<evidence type="ECO:0000256" key="1">
    <source>
        <dbReference type="ARBA" id="ARBA00004651"/>
    </source>
</evidence>
<dbReference type="FunFam" id="3.90.550.10:FF:000079">
    <property type="entry name" value="Probable glycosyl transferase"/>
    <property type="match status" value="1"/>
</dbReference>
<dbReference type="GO" id="GO:0016757">
    <property type="term" value="F:glycosyltransferase activity"/>
    <property type="evidence" value="ECO:0007669"/>
    <property type="project" value="UniProtKB-KW"/>
</dbReference>
<feature type="transmembrane region" description="Helical" evidence="8">
    <location>
        <begin position="262"/>
        <end position="287"/>
    </location>
</feature>
<evidence type="ECO:0000256" key="8">
    <source>
        <dbReference type="SAM" id="Phobius"/>
    </source>
</evidence>
<name>A0A3B0VUT5_9ZZZZ</name>
<comment type="subcellular location">
    <subcellularLocation>
        <location evidence="1">Cell membrane</location>
        <topology evidence="1">Multi-pass membrane protein</topology>
    </subcellularLocation>
</comment>
<evidence type="ECO:0000259" key="9">
    <source>
        <dbReference type="Pfam" id="PF00535"/>
    </source>
</evidence>
<accession>A0A3B0VUT5</accession>
<dbReference type="CDD" id="cd04187">
    <property type="entry name" value="DPM1_like_bac"/>
    <property type="match status" value="1"/>
</dbReference>
<dbReference type="InterPro" id="IPR029044">
    <property type="entry name" value="Nucleotide-diphossugar_trans"/>
</dbReference>
<evidence type="ECO:0000256" key="2">
    <source>
        <dbReference type="ARBA" id="ARBA00022475"/>
    </source>
</evidence>
<evidence type="ECO:0000256" key="5">
    <source>
        <dbReference type="ARBA" id="ARBA00022692"/>
    </source>
</evidence>
<dbReference type="InterPro" id="IPR001173">
    <property type="entry name" value="Glyco_trans_2-like"/>
</dbReference>
<keyword evidence="3" id="KW-0328">Glycosyltransferase</keyword>
<dbReference type="PANTHER" id="PTHR48090:SF1">
    <property type="entry name" value="PROPHAGE BACTOPRENOL GLUCOSYL TRANSFERASE HOMOLOG"/>
    <property type="match status" value="1"/>
</dbReference>
<dbReference type="SUPFAM" id="SSF53448">
    <property type="entry name" value="Nucleotide-diphospho-sugar transferases"/>
    <property type="match status" value="1"/>
</dbReference>
<dbReference type="PANTHER" id="PTHR48090">
    <property type="entry name" value="UNDECAPRENYL-PHOSPHATE 4-DEOXY-4-FORMAMIDO-L-ARABINOSE TRANSFERASE-RELATED"/>
    <property type="match status" value="1"/>
</dbReference>
<proteinExistence type="predicted"/>
<evidence type="ECO:0000256" key="4">
    <source>
        <dbReference type="ARBA" id="ARBA00022679"/>
    </source>
</evidence>
<dbReference type="InterPro" id="IPR050256">
    <property type="entry name" value="Glycosyltransferase_2"/>
</dbReference>
<keyword evidence="2" id="KW-1003">Cell membrane</keyword>
<feature type="transmembrane region" description="Helical" evidence="8">
    <location>
        <begin position="229"/>
        <end position="250"/>
    </location>
</feature>
<keyword evidence="6 8" id="KW-1133">Transmembrane helix</keyword>
<sequence>MPSIDIIVPVYNEQDVILLFEKRIKEVLQSCDVQWRVIFIDDGSSDDSLAMMKSIHQSNSQFGYLSLSRNFGKEYAVTAGLDHASADAAVVIDVDLQDPPELIPDMVAEWHAGFDVVYATRKARHGESMAKKATANMFYRIINSMSKLDIPKDTGDFRLMSRRAYQAVNKLRERNRFMKGLFAWVGFKQKQLYFEREPRAAGMTKWNYSKLWRFALDGITSFSYMPLRFATWIGMTVAVFAFIYGAIIIAKTIILGNNVPGYPSLMVVVLFLGGIQLTALGIIGEYLGRMFNESKQRPLYLINEYQPPNDHGL</sequence>
<dbReference type="GO" id="GO:0005886">
    <property type="term" value="C:plasma membrane"/>
    <property type="evidence" value="ECO:0007669"/>
    <property type="project" value="UniProtKB-SubCell"/>
</dbReference>
<evidence type="ECO:0000256" key="6">
    <source>
        <dbReference type="ARBA" id="ARBA00022989"/>
    </source>
</evidence>
<keyword evidence="7 8" id="KW-0472">Membrane</keyword>
<dbReference type="Gene3D" id="3.90.550.10">
    <property type="entry name" value="Spore Coat Polysaccharide Biosynthesis Protein SpsA, Chain A"/>
    <property type="match status" value="1"/>
</dbReference>
<evidence type="ECO:0000256" key="7">
    <source>
        <dbReference type="ARBA" id="ARBA00023136"/>
    </source>
</evidence>
<gene>
    <name evidence="10" type="ORF">MNBD_GAMMA02-798</name>
</gene>